<evidence type="ECO:0000256" key="1">
    <source>
        <dbReference type="SAM" id="Phobius"/>
    </source>
</evidence>
<evidence type="ECO:0000313" key="3">
    <source>
        <dbReference type="Proteomes" id="UP001168821"/>
    </source>
</evidence>
<protein>
    <submittedName>
        <fullName evidence="2">Uncharacterized protein</fullName>
    </submittedName>
</protein>
<gene>
    <name evidence="2" type="ORF">Zmor_005527</name>
</gene>
<keyword evidence="3" id="KW-1185">Reference proteome</keyword>
<dbReference type="AlphaFoldDB" id="A0AA38IT08"/>
<accession>A0AA38IT08</accession>
<dbReference type="EMBL" id="JALNTZ010000002">
    <property type="protein sequence ID" value="KAJ3661111.1"/>
    <property type="molecule type" value="Genomic_DNA"/>
</dbReference>
<name>A0AA38IT08_9CUCU</name>
<keyword evidence="1" id="KW-1133">Transmembrane helix</keyword>
<sequence>MEFDTIILSALIPAIVVLLTMCLLACLKCGRRKHPSVRRSVPPAPIYTVHTNYNAVNTAPGNPAPSASQTRNFGHHRISSQGDRFAVPLDLLPPNFNFNAPGVEHKGDYVLVKDLKLIQTPSNDEYQKQSPYNPSFA</sequence>
<keyword evidence="1" id="KW-0812">Transmembrane</keyword>
<feature type="transmembrane region" description="Helical" evidence="1">
    <location>
        <begin position="6"/>
        <end position="27"/>
    </location>
</feature>
<organism evidence="2 3">
    <name type="scientific">Zophobas morio</name>
    <dbReference type="NCBI Taxonomy" id="2755281"/>
    <lineage>
        <taxon>Eukaryota</taxon>
        <taxon>Metazoa</taxon>
        <taxon>Ecdysozoa</taxon>
        <taxon>Arthropoda</taxon>
        <taxon>Hexapoda</taxon>
        <taxon>Insecta</taxon>
        <taxon>Pterygota</taxon>
        <taxon>Neoptera</taxon>
        <taxon>Endopterygota</taxon>
        <taxon>Coleoptera</taxon>
        <taxon>Polyphaga</taxon>
        <taxon>Cucujiformia</taxon>
        <taxon>Tenebrionidae</taxon>
        <taxon>Zophobas</taxon>
    </lineage>
</organism>
<dbReference type="Proteomes" id="UP001168821">
    <property type="component" value="Unassembled WGS sequence"/>
</dbReference>
<evidence type="ECO:0000313" key="2">
    <source>
        <dbReference type="EMBL" id="KAJ3661111.1"/>
    </source>
</evidence>
<keyword evidence="1" id="KW-0472">Membrane</keyword>
<proteinExistence type="predicted"/>
<comment type="caution">
    <text evidence="2">The sequence shown here is derived from an EMBL/GenBank/DDBJ whole genome shotgun (WGS) entry which is preliminary data.</text>
</comment>
<reference evidence="2" key="1">
    <citation type="journal article" date="2023" name="G3 (Bethesda)">
        <title>Whole genome assemblies of Zophobas morio and Tenebrio molitor.</title>
        <authorList>
            <person name="Kaur S."/>
            <person name="Stinson S.A."/>
            <person name="diCenzo G.C."/>
        </authorList>
    </citation>
    <scope>NUCLEOTIDE SEQUENCE</scope>
    <source>
        <strain evidence="2">QUZm001</strain>
    </source>
</reference>